<evidence type="ECO:0000313" key="2">
    <source>
        <dbReference type="EMBL" id="CAD8071375.1"/>
    </source>
</evidence>
<dbReference type="AlphaFoldDB" id="A0A8S1LZ88"/>
<evidence type="ECO:0000313" key="3">
    <source>
        <dbReference type="Proteomes" id="UP000692954"/>
    </source>
</evidence>
<organism evidence="2 3">
    <name type="scientific">Paramecium sonneborni</name>
    <dbReference type="NCBI Taxonomy" id="65129"/>
    <lineage>
        <taxon>Eukaryota</taxon>
        <taxon>Sar</taxon>
        <taxon>Alveolata</taxon>
        <taxon>Ciliophora</taxon>
        <taxon>Intramacronucleata</taxon>
        <taxon>Oligohymenophorea</taxon>
        <taxon>Peniculida</taxon>
        <taxon>Parameciidae</taxon>
        <taxon>Paramecium</taxon>
    </lineage>
</organism>
<reference evidence="2" key="1">
    <citation type="submission" date="2021-01" db="EMBL/GenBank/DDBJ databases">
        <authorList>
            <consortium name="Genoscope - CEA"/>
            <person name="William W."/>
        </authorList>
    </citation>
    <scope>NUCLEOTIDE SEQUENCE</scope>
</reference>
<evidence type="ECO:0000256" key="1">
    <source>
        <dbReference type="SAM" id="MobiDB-lite"/>
    </source>
</evidence>
<protein>
    <submittedName>
        <fullName evidence="2">Uncharacterized protein</fullName>
    </submittedName>
</protein>
<proteinExistence type="predicted"/>
<comment type="caution">
    <text evidence="2">The sequence shown here is derived from an EMBL/GenBank/DDBJ whole genome shotgun (WGS) entry which is preliminary data.</text>
</comment>
<dbReference type="Proteomes" id="UP000692954">
    <property type="component" value="Unassembled WGS sequence"/>
</dbReference>
<feature type="region of interest" description="Disordered" evidence="1">
    <location>
        <begin position="1"/>
        <end position="33"/>
    </location>
</feature>
<dbReference type="EMBL" id="CAJJDN010000028">
    <property type="protein sequence ID" value="CAD8071375.1"/>
    <property type="molecule type" value="Genomic_DNA"/>
</dbReference>
<keyword evidence="3" id="KW-1185">Reference proteome</keyword>
<name>A0A8S1LZ88_9CILI</name>
<sequence length="60" mass="7333">MLKKHPKVTSQLNQKNHNQQYQNHKVSMQKQQQQINIKRTKQLAQCYQDYEILVKYFINS</sequence>
<accession>A0A8S1LZ88</accession>
<gene>
    <name evidence="2" type="ORF">PSON_ATCC_30995.1.T0280028</name>
</gene>
<feature type="compositionally biased region" description="Low complexity" evidence="1">
    <location>
        <begin position="13"/>
        <end position="25"/>
    </location>
</feature>